<dbReference type="SMART" id="SM01270">
    <property type="entry name" value="Longin"/>
    <property type="match status" value="1"/>
</dbReference>
<dbReference type="OrthoDB" id="1719357at2759"/>
<keyword evidence="6 7" id="KW-0472">Membrane</keyword>
<dbReference type="Pfam" id="PF13774">
    <property type="entry name" value="Longin"/>
    <property type="match status" value="1"/>
</dbReference>
<dbReference type="InterPro" id="IPR044565">
    <property type="entry name" value="Sec22"/>
</dbReference>
<sequence length="220" mass="25544">MVKITIVGRASDGLPLAQGLRYVNEENSYLSFYKQQAEFILQEISKGALSHSMMTILIDHYCFNFLVENGVVYIVVCEFAYPRKLAFHYLQDIQKEFDKFDKTLIGKITKPYSFVKLDGIIARFSRQYIDTRTQANLSKLNLKRKQDLEIVTEEVSNILERRRNSETIRRLRVRPEPASSIWCSPRLEVIAMKWTPIMILVITSIALIWASLVLTNDFVI</sequence>
<evidence type="ECO:0000256" key="5">
    <source>
        <dbReference type="ARBA" id="ARBA00023054"/>
    </source>
</evidence>
<organism evidence="9 10">
    <name type="scientific">Pisum sativum</name>
    <name type="common">Garden pea</name>
    <name type="synonym">Lathyrus oleraceus</name>
    <dbReference type="NCBI Taxonomy" id="3888"/>
    <lineage>
        <taxon>Eukaryota</taxon>
        <taxon>Viridiplantae</taxon>
        <taxon>Streptophyta</taxon>
        <taxon>Embryophyta</taxon>
        <taxon>Tracheophyta</taxon>
        <taxon>Spermatophyta</taxon>
        <taxon>Magnoliopsida</taxon>
        <taxon>eudicotyledons</taxon>
        <taxon>Gunneridae</taxon>
        <taxon>Pentapetalae</taxon>
        <taxon>rosids</taxon>
        <taxon>fabids</taxon>
        <taxon>Fabales</taxon>
        <taxon>Fabaceae</taxon>
        <taxon>Papilionoideae</taxon>
        <taxon>50 kb inversion clade</taxon>
        <taxon>NPAAA clade</taxon>
        <taxon>Hologalegina</taxon>
        <taxon>IRL clade</taxon>
        <taxon>Fabeae</taxon>
        <taxon>Lathyrus</taxon>
    </lineage>
</organism>
<evidence type="ECO:0000256" key="6">
    <source>
        <dbReference type="ARBA" id="ARBA00023136"/>
    </source>
</evidence>
<evidence type="ECO:0000256" key="2">
    <source>
        <dbReference type="ARBA" id="ARBA00004394"/>
    </source>
</evidence>
<comment type="subcellular location">
    <subcellularLocation>
        <location evidence="1">Endoplasmic reticulum membrane</location>
        <topology evidence="1">Single-pass type IV membrane protein</topology>
    </subcellularLocation>
    <subcellularLocation>
        <location evidence="2">Golgi apparatus membrane</location>
    </subcellularLocation>
</comment>
<dbReference type="GO" id="GO:0015031">
    <property type="term" value="P:protein transport"/>
    <property type="evidence" value="ECO:0007669"/>
    <property type="project" value="UniProtKB-KW"/>
</dbReference>
<comment type="caution">
    <text evidence="9">The sequence shown here is derived from an EMBL/GenBank/DDBJ whole genome shotgun (WGS) entry which is preliminary data.</text>
</comment>
<dbReference type="InterPro" id="IPR011012">
    <property type="entry name" value="Longin-like_dom_sf"/>
</dbReference>
<dbReference type="SUPFAM" id="SSF64356">
    <property type="entry name" value="SNARE-like"/>
    <property type="match status" value="1"/>
</dbReference>
<dbReference type="CDD" id="cd14824">
    <property type="entry name" value="Longin"/>
    <property type="match status" value="1"/>
</dbReference>
<proteinExistence type="inferred from homology"/>
<comment type="similarity">
    <text evidence="3">Belongs to the synaptobrevin family.</text>
</comment>
<evidence type="ECO:0000313" key="9">
    <source>
        <dbReference type="EMBL" id="KAI5400491.1"/>
    </source>
</evidence>
<dbReference type="InterPro" id="IPR010908">
    <property type="entry name" value="Longin_dom"/>
</dbReference>
<keyword evidence="4" id="KW-0813">Transport</keyword>
<evidence type="ECO:0000256" key="4">
    <source>
        <dbReference type="ARBA" id="ARBA00022927"/>
    </source>
</evidence>
<dbReference type="GO" id="GO:0000139">
    <property type="term" value="C:Golgi membrane"/>
    <property type="evidence" value="ECO:0007669"/>
    <property type="project" value="UniProtKB-SubCell"/>
</dbReference>
<evidence type="ECO:0000256" key="1">
    <source>
        <dbReference type="ARBA" id="ARBA00004163"/>
    </source>
</evidence>
<dbReference type="GO" id="GO:0005789">
    <property type="term" value="C:endoplasmic reticulum membrane"/>
    <property type="evidence" value="ECO:0007669"/>
    <property type="project" value="UniProtKB-SubCell"/>
</dbReference>
<feature type="domain" description="Longin" evidence="8">
    <location>
        <begin position="6"/>
        <end position="99"/>
    </location>
</feature>
<dbReference type="EMBL" id="JAMSHJ010000006">
    <property type="protein sequence ID" value="KAI5400491.1"/>
    <property type="molecule type" value="Genomic_DNA"/>
</dbReference>
<evidence type="ECO:0000256" key="3">
    <source>
        <dbReference type="ARBA" id="ARBA00008025"/>
    </source>
</evidence>
<evidence type="ECO:0000256" key="7">
    <source>
        <dbReference type="SAM" id="Phobius"/>
    </source>
</evidence>
<dbReference type="Gramene" id="Psat06G0539200-T1">
    <property type="protein sequence ID" value="KAI5400491.1"/>
    <property type="gene ID" value="KIW84_065392"/>
</dbReference>
<dbReference type="PROSITE" id="PS50859">
    <property type="entry name" value="LONGIN"/>
    <property type="match status" value="1"/>
</dbReference>
<dbReference type="AlphaFoldDB" id="A0A9D5AA45"/>
<keyword evidence="7" id="KW-1133">Transmembrane helix</keyword>
<dbReference type="GO" id="GO:0006890">
    <property type="term" value="P:retrograde vesicle-mediated transport, Golgi to endoplasmic reticulum"/>
    <property type="evidence" value="ECO:0007669"/>
    <property type="project" value="InterPro"/>
</dbReference>
<reference evidence="9 10" key="1">
    <citation type="journal article" date="2022" name="Nat. Genet.">
        <title>Improved pea reference genome and pan-genome highlight genomic features and evolutionary characteristics.</title>
        <authorList>
            <person name="Yang T."/>
            <person name="Liu R."/>
            <person name="Luo Y."/>
            <person name="Hu S."/>
            <person name="Wang D."/>
            <person name="Wang C."/>
            <person name="Pandey M.K."/>
            <person name="Ge S."/>
            <person name="Xu Q."/>
            <person name="Li N."/>
            <person name="Li G."/>
            <person name="Huang Y."/>
            <person name="Saxena R.K."/>
            <person name="Ji Y."/>
            <person name="Li M."/>
            <person name="Yan X."/>
            <person name="He Y."/>
            <person name="Liu Y."/>
            <person name="Wang X."/>
            <person name="Xiang C."/>
            <person name="Varshney R.K."/>
            <person name="Ding H."/>
            <person name="Gao S."/>
            <person name="Zong X."/>
        </authorList>
    </citation>
    <scope>NUCLEOTIDE SEQUENCE [LARGE SCALE GENOMIC DNA]</scope>
    <source>
        <strain evidence="9 10">cv. Zhongwan 6</strain>
    </source>
</reference>
<dbReference type="PANTHER" id="PTHR45837">
    <property type="entry name" value="VESICLE-TRAFFICKING PROTEIN SEC22B"/>
    <property type="match status" value="1"/>
</dbReference>
<evidence type="ECO:0000313" key="10">
    <source>
        <dbReference type="Proteomes" id="UP001058974"/>
    </source>
</evidence>
<dbReference type="GO" id="GO:0006888">
    <property type="term" value="P:endoplasmic reticulum to Golgi vesicle-mediated transport"/>
    <property type="evidence" value="ECO:0007669"/>
    <property type="project" value="InterPro"/>
</dbReference>
<keyword evidence="7" id="KW-0812">Transmembrane</keyword>
<dbReference type="GO" id="GO:0005484">
    <property type="term" value="F:SNAP receptor activity"/>
    <property type="evidence" value="ECO:0007669"/>
    <property type="project" value="InterPro"/>
</dbReference>
<protein>
    <recommendedName>
        <fullName evidence="8">Longin domain-containing protein</fullName>
    </recommendedName>
</protein>
<keyword evidence="5" id="KW-0175">Coiled coil</keyword>
<keyword evidence="4" id="KW-0653">Protein transport</keyword>
<keyword evidence="10" id="KW-1185">Reference proteome</keyword>
<evidence type="ECO:0000259" key="8">
    <source>
        <dbReference type="PROSITE" id="PS50859"/>
    </source>
</evidence>
<gene>
    <name evidence="9" type="ORF">KIW84_065392</name>
</gene>
<dbReference type="Gene3D" id="3.30.450.50">
    <property type="entry name" value="Longin domain"/>
    <property type="match status" value="1"/>
</dbReference>
<accession>A0A9D5AA45</accession>
<name>A0A9D5AA45_PEA</name>
<dbReference type="Proteomes" id="UP001058974">
    <property type="component" value="Chromosome 6"/>
</dbReference>
<feature type="transmembrane region" description="Helical" evidence="7">
    <location>
        <begin position="194"/>
        <end position="214"/>
    </location>
</feature>